<dbReference type="PANTHER" id="PTHR24403">
    <property type="entry name" value="ZINC FINGER PROTEIN"/>
    <property type="match status" value="1"/>
</dbReference>
<keyword evidence="5" id="KW-0862">Zinc</keyword>
<keyword evidence="6" id="KW-0539">Nucleus</keyword>
<proteinExistence type="predicted"/>
<feature type="domain" description="C2H2-type" evidence="9">
    <location>
        <begin position="705"/>
        <end position="733"/>
    </location>
</feature>
<feature type="compositionally biased region" description="Polar residues" evidence="8">
    <location>
        <begin position="38"/>
        <end position="57"/>
    </location>
</feature>
<dbReference type="InterPro" id="IPR036236">
    <property type="entry name" value="Znf_C2H2_sf"/>
</dbReference>
<dbReference type="SMART" id="SM00355">
    <property type="entry name" value="ZnF_C2H2"/>
    <property type="match status" value="21"/>
</dbReference>
<dbReference type="Gene3D" id="3.30.160.60">
    <property type="entry name" value="Classic Zinc Finger"/>
    <property type="match status" value="10"/>
</dbReference>
<reference evidence="10" key="1">
    <citation type="submission" date="2020-11" db="EMBL/GenBank/DDBJ databases">
        <authorList>
            <person name="Whitehead M."/>
        </authorList>
    </citation>
    <scope>NUCLEOTIDE SEQUENCE</scope>
    <source>
        <strain evidence="10">EGII</strain>
    </source>
</reference>
<dbReference type="GO" id="GO:0005634">
    <property type="term" value="C:nucleus"/>
    <property type="evidence" value="ECO:0007669"/>
    <property type="project" value="UniProtKB-SubCell"/>
</dbReference>
<dbReference type="OrthoDB" id="10014897at2759"/>
<dbReference type="FunFam" id="3.30.160.60:FF:001182">
    <property type="entry name" value="Zinc finger, C2H2 type"/>
    <property type="match status" value="1"/>
</dbReference>
<dbReference type="GO" id="GO:0045944">
    <property type="term" value="P:positive regulation of transcription by RNA polymerase II"/>
    <property type="evidence" value="ECO:0007669"/>
    <property type="project" value="TreeGrafter"/>
</dbReference>
<protein>
    <submittedName>
        <fullName evidence="10">(Mediterranean fruit fly) hypothetical protein</fullName>
    </submittedName>
</protein>
<evidence type="ECO:0000259" key="9">
    <source>
        <dbReference type="PROSITE" id="PS50157"/>
    </source>
</evidence>
<dbReference type="PANTHER" id="PTHR24403:SF107">
    <property type="entry name" value="ZINC FINGER PROTEIN 521"/>
    <property type="match status" value="1"/>
</dbReference>
<feature type="domain" description="C2H2-type" evidence="9">
    <location>
        <begin position="645"/>
        <end position="673"/>
    </location>
</feature>
<accession>A0A811V7V6</accession>
<evidence type="ECO:0000256" key="6">
    <source>
        <dbReference type="ARBA" id="ARBA00023242"/>
    </source>
</evidence>
<feature type="domain" description="C2H2-type" evidence="9">
    <location>
        <begin position="247"/>
        <end position="274"/>
    </location>
</feature>
<evidence type="ECO:0000256" key="3">
    <source>
        <dbReference type="ARBA" id="ARBA00022737"/>
    </source>
</evidence>
<keyword evidence="4 7" id="KW-0863">Zinc-finger</keyword>
<keyword evidence="3" id="KW-0677">Repeat</keyword>
<keyword evidence="11" id="KW-1185">Reference proteome</keyword>
<feature type="domain" description="C2H2-type" evidence="9">
    <location>
        <begin position="934"/>
        <end position="962"/>
    </location>
</feature>
<keyword evidence="2" id="KW-0479">Metal-binding</keyword>
<evidence type="ECO:0000313" key="11">
    <source>
        <dbReference type="Proteomes" id="UP000606786"/>
    </source>
</evidence>
<dbReference type="EMBL" id="CAJHJT010000056">
    <property type="protein sequence ID" value="CAD7011516.1"/>
    <property type="molecule type" value="Genomic_DNA"/>
</dbReference>
<organism evidence="10 11">
    <name type="scientific">Ceratitis capitata</name>
    <name type="common">Mediterranean fruit fly</name>
    <name type="synonym">Tephritis capitata</name>
    <dbReference type="NCBI Taxonomy" id="7213"/>
    <lineage>
        <taxon>Eukaryota</taxon>
        <taxon>Metazoa</taxon>
        <taxon>Ecdysozoa</taxon>
        <taxon>Arthropoda</taxon>
        <taxon>Hexapoda</taxon>
        <taxon>Insecta</taxon>
        <taxon>Pterygota</taxon>
        <taxon>Neoptera</taxon>
        <taxon>Endopterygota</taxon>
        <taxon>Diptera</taxon>
        <taxon>Brachycera</taxon>
        <taxon>Muscomorpha</taxon>
        <taxon>Tephritoidea</taxon>
        <taxon>Tephritidae</taxon>
        <taxon>Ceratitis</taxon>
        <taxon>Ceratitis</taxon>
    </lineage>
</organism>
<dbReference type="PROSITE" id="PS00028">
    <property type="entry name" value="ZINC_FINGER_C2H2_1"/>
    <property type="match status" value="16"/>
</dbReference>
<dbReference type="SUPFAM" id="SSF57667">
    <property type="entry name" value="beta-beta-alpha zinc fingers"/>
    <property type="match status" value="6"/>
</dbReference>
<feature type="domain" description="C2H2-type" evidence="9">
    <location>
        <begin position="219"/>
        <end position="246"/>
    </location>
</feature>
<feature type="domain" description="C2H2-type" evidence="9">
    <location>
        <begin position="1143"/>
        <end position="1165"/>
    </location>
</feature>
<name>A0A811V7V6_CERCA</name>
<dbReference type="Pfam" id="PF00096">
    <property type="entry name" value="zf-C2H2"/>
    <property type="match status" value="5"/>
</dbReference>
<sequence>MRVVMAVKMLYRGPSSKLENLIEKIQATKEIGTTDMYSTHTSSNYSPSVSDGTLTPNSLQHQEHHSHSQSMQYFPQQNTDGDTSRRVNQRKGLYTTKDEGTEENEVGGNGDVKSSENNSADTLNAAQLENNANADTQHKRQARLHRQHLYHHGDYHSSKIITKLRKIERVATKFDKLTGDGIKGNTVDGSYQCQFCDKSFPRLGYLKKHEQSHAEHLPFKCDYCARLFKHKRSRDRHTKLHTGDRRYRCPHCEAAFSRSDHLKIHMKTHDNQKPFQCTICNRGYNTAAALTSHMQNHKKQAAILAAGGNPQALNYSPRSSGSVSSSGSFHKRRYAAALIHTENKSNRLEHPKRPRTVNLLTCNYCSKTEFNSIDQLDIHIQTKHEKEIFSTQKIQQQTTPNSTFSDQSSFQLRCEYCTMQFGNLPALFQHIRISHVDRLASPNSYFEHFNRLAASGTFSPRLVTDKTALKEGNIAKRNNIKQEQIVPSVNAKDEKQEEEPTDLSQNKRRSPTPVSTTEESFQPDIFFCNQCNAGLPDFEKFRSHLKTHITQGLNLICHHCGLALQEPSEHERHVISHYLISNSEYACEYSKCDKSFSKADELQSHMLDQHTISMFKCSVCSELFESKMAIQMHFACTHSVETKSFRCSACMEIFRSESEFNNHVKSHHPGLNGPVPNSLQCMFCRTVCSNELEMHFHLAAHARQFQCPSCPETFHVEFLLDRHMQSHHSGNTRPVLSSKGTFEDASTPSNVPNQINSLYMNALLSKTPQMPISSQNNNTSILDYNIAFAAHLNKSLFPGPTAVAPLADGKFYNALQVDTSTVKHPGLMYGLSQRYFDTSRTLIEMYTQQRMEKPTTVENYYNSPKPQPIAQHLKLKPDLHQNRSPAESIIPTSVASSSSMCYSCDICERNDFRSEGEVNSHRKIVHNMKTGVSLRCAYCSGNFKSRSELEHHMKTCHNSTGKHKCLICDEIFPSPAILAEHKLQHSKVGQSGKCSHCSKPLDDVAAYKAHLSEHNNESQLPMQCICCRQSLHSDFEITLHAQFHTKSSNSPESVCALCLEPIPNSNNGDAKVCEKCCRKHKLGGKFNTHRLRNEIFEHVPEVRRNTLPTESRCNICKLMLPHAQKLQEHLVEHTFAGCEERGFNCYICSAVFTTPSSLLTHMHEHGPQCRPYDCNLCSDKYFFRAELEHHLLAHESQTTCELKDKEKDKEKFTSFPNATENSVPYPEVKKEILLNDDKIPTGEEDEYIEIENVNDVHHAYNSTQQSYGTPEEILQKEDRKHQSN</sequence>
<dbReference type="FunFam" id="3.30.160.60:FF:000446">
    <property type="entry name" value="Zinc finger protein"/>
    <property type="match status" value="1"/>
</dbReference>
<evidence type="ECO:0000256" key="5">
    <source>
        <dbReference type="ARBA" id="ARBA00022833"/>
    </source>
</evidence>
<gene>
    <name evidence="10" type="ORF">CCAP1982_LOCUS19606</name>
</gene>
<feature type="domain" description="C2H2-type" evidence="9">
    <location>
        <begin position="191"/>
        <end position="218"/>
    </location>
</feature>
<feature type="domain" description="C2H2-type" evidence="9">
    <location>
        <begin position="1172"/>
        <end position="1199"/>
    </location>
</feature>
<evidence type="ECO:0000256" key="4">
    <source>
        <dbReference type="ARBA" id="ARBA00022771"/>
    </source>
</evidence>
<dbReference type="GO" id="GO:0008270">
    <property type="term" value="F:zinc ion binding"/>
    <property type="evidence" value="ECO:0007669"/>
    <property type="project" value="UniProtKB-KW"/>
</dbReference>
<feature type="domain" description="C2H2-type" evidence="9">
    <location>
        <begin position="275"/>
        <end position="302"/>
    </location>
</feature>
<feature type="domain" description="C2H2-type" evidence="9">
    <location>
        <begin position="585"/>
        <end position="611"/>
    </location>
</feature>
<feature type="region of interest" description="Disordered" evidence="8">
    <location>
        <begin position="38"/>
        <end position="118"/>
    </location>
</feature>
<evidence type="ECO:0000256" key="8">
    <source>
        <dbReference type="SAM" id="MobiDB-lite"/>
    </source>
</evidence>
<feature type="domain" description="C2H2-type" evidence="9">
    <location>
        <begin position="615"/>
        <end position="643"/>
    </location>
</feature>
<evidence type="ECO:0000256" key="1">
    <source>
        <dbReference type="ARBA" id="ARBA00004123"/>
    </source>
</evidence>
<dbReference type="InterPro" id="IPR050688">
    <property type="entry name" value="Zinc_finger/UBP_domain"/>
</dbReference>
<evidence type="ECO:0000256" key="7">
    <source>
        <dbReference type="PROSITE-ProRule" id="PRU00042"/>
    </source>
</evidence>
<dbReference type="InterPro" id="IPR013087">
    <property type="entry name" value="Znf_C2H2_type"/>
</dbReference>
<dbReference type="PROSITE" id="PS50157">
    <property type="entry name" value="ZINC_FINGER_C2H2_2"/>
    <property type="match status" value="11"/>
</dbReference>
<feature type="region of interest" description="Disordered" evidence="8">
    <location>
        <begin position="1259"/>
        <end position="1284"/>
    </location>
</feature>
<evidence type="ECO:0000313" key="10">
    <source>
        <dbReference type="EMBL" id="CAD7011516.1"/>
    </source>
</evidence>
<feature type="region of interest" description="Disordered" evidence="8">
    <location>
        <begin position="480"/>
        <end position="518"/>
    </location>
</feature>
<feature type="compositionally biased region" description="Basic and acidic residues" evidence="8">
    <location>
        <begin position="1273"/>
        <end position="1284"/>
    </location>
</feature>
<comment type="caution">
    <text evidence="10">The sequence shown here is derived from an EMBL/GenBank/DDBJ whole genome shotgun (WGS) entry which is preliminary data.</text>
</comment>
<comment type="subcellular location">
    <subcellularLocation>
        <location evidence="1">Nucleus</location>
    </subcellularLocation>
</comment>
<evidence type="ECO:0000256" key="2">
    <source>
        <dbReference type="ARBA" id="ARBA00022723"/>
    </source>
</evidence>
<dbReference type="Proteomes" id="UP000606786">
    <property type="component" value="Unassembled WGS sequence"/>
</dbReference>